<evidence type="ECO:0000256" key="1">
    <source>
        <dbReference type="SAM" id="Phobius"/>
    </source>
</evidence>
<accession>A0A1Y5SZP1</accession>
<dbReference type="EMBL" id="FWFO01000002">
    <property type="protein sequence ID" value="SLN52415.1"/>
    <property type="molecule type" value="Genomic_DNA"/>
</dbReference>
<organism evidence="2 3">
    <name type="scientific">Falsiruegeria litorea R37</name>
    <dbReference type="NCBI Taxonomy" id="1200284"/>
    <lineage>
        <taxon>Bacteria</taxon>
        <taxon>Pseudomonadati</taxon>
        <taxon>Pseudomonadota</taxon>
        <taxon>Alphaproteobacteria</taxon>
        <taxon>Rhodobacterales</taxon>
        <taxon>Roseobacteraceae</taxon>
        <taxon>Falsiruegeria</taxon>
    </lineage>
</organism>
<dbReference type="Proteomes" id="UP000193077">
    <property type="component" value="Unassembled WGS sequence"/>
</dbReference>
<name>A0A1Y5SZP1_9RHOB</name>
<keyword evidence="3" id="KW-1185">Reference proteome</keyword>
<keyword evidence="1" id="KW-1133">Transmembrane helix</keyword>
<reference evidence="2 3" key="1">
    <citation type="submission" date="2017-03" db="EMBL/GenBank/DDBJ databases">
        <authorList>
            <person name="Afonso C.L."/>
            <person name="Miller P.J."/>
            <person name="Scott M.A."/>
            <person name="Spackman E."/>
            <person name="Goraichik I."/>
            <person name="Dimitrov K.M."/>
            <person name="Suarez D.L."/>
            <person name="Swayne D.E."/>
        </authorList>
    </citation>
    <scope>NUCLEOTIDE SEQUENCE [LARGE SCALE GENOMIC DNA]</scope>
    <source>
        <strain evidence="2 3">CECT 7639</strain>
    </source>
</reference>
<dbReference type="RefSeq" id="WP_085796442.1">
    <property type="nucleotide sequence ID" value="NZ_FWFO01000002.1"/>
</dbReference>
<sequence>MFLWAAIAVFVAFFSNVALGAFGSGGFLGDVGEMLVLFVASILFVAAILKREADQKNNTGG</sequence>
<evidence type="ECO:0000313" key="3">
    <source>
        <dbReference type="Proteomes" id="UP000193077"/>
    </source>
</evidence>
<evidence type="ECO:0000313" key="2">
    <source>
        <dbReference type="EMBL" id="SLN52415.1"/>
    </source>
</evidence>
<dbReference type="AlphaFoldDB" id="A0A1Y5SZP1"/>
<protein>
    <submittedName>
        <fullName evidence="2">Uncharacterized protein</fullName>
    </submittedName>
</protein>
<feature type="transmembrane region" description="Helical" evidence="1">
    <location>
        <begin position="30"/>
        <end position="49"/>
    </location>
</feature>
<keyword evidence="1" id="KW-0812">Transmembrane</keyword>
<proteinExistence type="predicted"/>
<gene>
    <name evidence="2" type="ORF">TRL7639_02755</name>
</gene>
<keyword evidence="1" id="KW-0472">Membrane</keyword>